<dbReference type="EMBL" id="JALBUT010000005">
    <property type="protein sequence ID" value="MDX8415619.1"/>
    <property type="molecule type" value="Genomic_DNA"/>
</dbReference>
<dbReference type="InterPro" id="IPR036837">
    <property type="entry name" value="Cation_efflux_CTD_sf"/>
</dbReference>
<evidence type="ECO:0000256" key="2">
    <source>
        <dbReference type="ARBA" id="ARBA00008114"/>
    </source>
</evidence>
<evidence type="ECO:0000259" key="9">
    <source>
        <dbReference type="Pfam" id="PF16916"/>
    </source>
</evidence>
<feature type="transmembrane region" description="Helical" evidence="7">
    <location>
        <begin position="20"/>
        <end position="39"/>
    </location>
</feature>
<evidence type="ECO:0000256" key="3">
    <source>
        <dbReference type="ARBA" id="ARBA00022448"/>
    </source>
</evidence>
<name>A0ABU4WJL1_9BACT</name>
<sequence>MDKNTFAENEAKLKFRAQSWIVCGSAVLLAAKFAAYFLTNSVAIFTDAMESIVNVLAGLASLYCIYCASMPKDGDHPFGHGKIELLSASLEAMMIILAGGLIIFEAAGRFFNAQAISRLDLGIAIVALSGLANFIMGQISVNMGRKHDSIALVASGKHLKSDTYSTIGLVLGLVAVRLTGYLWLDCVLAAVFGFLILFAGFGILRKTIANLTDKADGESLEKMLGAINGNMQSDWINIHNLKIIKYGSYFYVDCDLTLPRYYNISEGHCAYEKLKDAMRENFSDKILFSVHFDPCKPEQCKHCQMENCSLRSEPFHSREILTINCMTEVEKH</sequence>
<evidence type="ECO:0000256" key="4">
    <source>
        <dbReference type="ARBA" id="ARBA00022692"/>
    </source>
</evidence>
<dbReference type="SUPFAM" id="SSF161111">
    <property type="entry name" value="Cation efflux protein transmembrane domain-like"/>
    <property type="match status" value="1"/>
</dbReference>
<evidence type="ECO:0000256" key="7">
    <source>
        <dbReference type="SAM" id="Phobius"/>
    </source>
</evidence>
<evidence type="ECO:0000256" key="6">
    <source>
        <dbReference type="ARBA" id="ARBA00023136"/>
    </source>
</evidence>
<feature type="transmembrane region" description="Helical" evidence="7">
    <location>
        <begin position="164"/>
        <end position="181"/>
    </location>
</feature>
<dbReference type="Pfam" id="PF16916">
    <property type="entry name" value="ZT_dimer"/>
    <property type="match status" value="1"/>
</dbReference>
<proteinExistence type="inferred from homology"/>
<protein>
    <submittedName>
        <fullName evidence="10">Cation diffusion facilitator family transporter</fullName>
    </submittedName>
</protein>
<dbReference type="InterPro" id="IPR050291">
    <property type="entry name" value="CDF_Transporter"/>
</dbReference>
<dbReference type="InterPro" id="IPR058533">
    <property type="entry name" value="Cation_efflux_TM"/>
</dbReference>
<evidence type="ECO:0000256" key="1">
    <source>
        <dbReference type="ARBA" id="ARBA00004141"/>
    </source>
</evidence>
<gene>
    <name evidence="10" type="ORF">MOX91_05425</name>
</gene>
<evidence type="ECO:0000259" key="8">
    <source>
        <dbReference type="Pfam" id="PF01545"/>
    </source>
</evidence>
<keyword evidence="6 7" id="KW-0472">Membrane</keyword>
<comment type="caution">
    <text evidence="10">The sequence shown here is derived from an EMBL/GenBank/DDBJ whole genome shotgun (WGS) entry which is preliminary data.</text>
</comment>
<dbReference type="Pfam" id="PF01545">
    <property type="entry name" value="Cation_efflux"/>
    <property type="match status" value="1"/>
</dbReference>
<feature type="domain" description="Cation efflux protein cytoplasmic" evidence="9">
    <location>
        <begin position="221"/>
        <end position="295"/>
    </location>
</feature>
<keyword evidence="11" id="KW-1185">Reference proteome</keyword>
<dbReference type="InterPro" id="IPR027469">
    <property type="entry name" value="Cation_efflux_TMD_sf"/>
</dbReference>
<dbReference type="NCBIfam" id="TIGR01297">
    <property type="entry name" value="CDF"/>
    <property type="match status" value="1"/>
</dbReference>
<dbReference type="Gene3D" id="1.20.1510.10">
    <property type="entry name" value="Cation efflux protein transmembrane domain"/>
    <property type="match status" value="1"/>
</dbReference>
<keyword evidence="5 7" id="KW-1133">Transmembrane helix</keyword>
<feature type="transmembrane region" description="Helical" evidence="7">
    <location>
        <begin position="90"/>
        <end position="111"/>
    </location>
</feature>
<dbReference type="Proteomes" id="UP001275932">
    <property type="component" value="Unassembled WGS sequence"/>
</dbReference>
<evidence type="ECO:0000256" key="5">
    <source>
        <dbReference type="ARBA" id="ARBA00022989"/>
    </source>
</evidence>
<organism evidence="10 11">
    <name type="scientific">Intestinicryptomonas porci</name>
    <dbReference type="NCBI Taxonomy" id="2926320"/>
    <lineage>
        <taxon>Bacteria</taxon>
        <taxon>Pseudomonadati</taxon>
        <taxon>Verrucomicrobiota</taxon>
        <taxon>Opitutia</taxon>
        <taxon>Opitutales</taxon>
        <taxon>Intestinicryptomonaceae</taxon>
        <taxon>Intestinicryptomonas</taxon>
    </lineage>
</organism>
<dbReference type="InterPro" id="IPR027470">
    <property type="entry name" value="Cation_efflux_CTD"/>
</dbReference>
<keyword evidence="3" id="KW-0813">Transport</keyword>
<dbReference type="PANTHER" id="PTHR43840:SF15">
    <property type="entry name" value="MITOCHONDRIAL METAL TRANSPORTER 1-RELATED"/>
    <property type="match status" value="1"/>
</dbReference>
<dbReference type="Gene3D" id="3.30.70.1350">
    <property type="entry name" value="Cation efflux protein, cytoplasmic domain"/>
    <property type="match status" value="1"/>
</dbReference>
<dbReference type="SUPFAM" id="SSF160240">
    <property type="entry name" value="Cation efflux protein cytoplasmic domain-like"/>
    <property type="match status" value="1"/>
</dbReference>
<comment type="subcellular location">
    <subcellularLocation>
        <location evidence="1">Membrane</location>
        <topology evidence="1">Multi-pass membrane protein</topology>
    </subcellularLocation>
</comment>
<dbReference type="RefSeq" id="WP_370397066.1">
    <property type="nucleotide sequence ID" value="NZ_JALBUT010000005.1"/>
</dbReference>
<accession>A0ABU4WJL1</accession>
<feature type="transmembrane region" description="Helical" evidence="7">
    <location>
        <begin position="51"/>
        <end position="69"/>
    </location>
</feature>
<keyword evidence="4 7" id="KW-0812">Transmembrane</keyword>
<evidence type="ECO:0000313" key="11">
    <source>
        <dbReference type="Proteomes" id="UP001275932"/>
    </source>
</evidence>
<feature type="domain" description="Cation efflux protein transmembrane" evidence="8">
    <location>
        <begin position="23"/>
        <end position="211"/>
    </location>
</feature>
<dbReference type="PANTHER" id="PTHR43840">
    <property type="entry name" value="MITOCHONDRIAL METAL TRANSPORTER 1-RELATED"/>
    <property type="match status" value="1"/>
</dbReference>
<comment type="similarity">
    <text evidence="2">Belongs to the cation diffusion facilitator (CDF) transporter (TC 2.A.4) family.</text>
</comment>
<dbReference type="InterPro" id="IPR002524">
    <property type="entry name" value="Cation_efflux"/>
</dbReference>
<feature type="transmembrane region" description="Helical" evidence="7">
    <location>
        <begin position="123"/>
        <end position="143"/>
    </location>
</feature>
<evidence type="ECO:0000313" key="10">
    <source>
        <dbReference type="EMBL" id="MDX8415619.1"/>
    </source>
</evidence>
<feature type="transmembrane region" description="Helical" evidence="7">
    <location>
        <begin position="187"/>
        <end position="204"/>
    </location>
</feature>
<reference evidence="10 11" key="1">
    <citation type="submission" date="2022-03" db="EMBL/GenBank/DDBJ databases">
        <title>Novel taxa within the pig intestine.</title>
        <authorList>
            <person name="Wylensek D."/>
            <person name="Bishof K."/>
            <person name="Afrizal A."/>
            <person name="Clavel T."/>
        </authorList>
    </citation>
    <scope>NUCLEOTIDE SEQUENCE [LARGE SCALE GENOMIC DNA]</scope>
    <source>
        <strain evidence="10 11">CLA-KB-P66</strain>
    </source>
</reference>